<accession>A0A9Q0MGV5</accession>
<evidence type="ECO:0000313" key="3">
    <source>
        <dbReference type="EMBL" id="KAJ6225783.1"/>
    </source>
</evidence>
<feature type="coiled-coil region" evidence="1">
    <location>
        <begin position="546"/>
        <end position="573"/>
    </location>
</feature>
<keyword evidence="4" id="KW-1185">Reference proteome</keyword>
<evidence type="ECO:0000256" key="1">
    <source>
        <dbReference type="SAM" id="Coils"/>
    </source>
</evidence>
<organism evidence="3 4">
    <name type="scientific">Blomia tropicalis</name>
    <name type="common">Mite</name>
    <dbReference type="NCBI Taxonomy" id="40697"/>
    <lineage>
        <taxon>Eukaryota</taxon>
        <taxon>Metazoa</taxon>
        <taxon>Ecdysozoa</taxon>
        <taxon>Arthropoda</taxon>
        <taxon>Chelicerata</taxon>
        <taxon>Arachnida</taxon>
        <taxon>Acari</taxon>
        <taxon>Acariformes</taxon>
        <taxon>Sarcoptiformes</taxon>
        <taxon>Astigmata</taxon>
        <taxon>Glycyphagoidea</taxon>
        <taxon>Echimyopodidae</taxon>
        <taxon>Blomia</taxon>
    </lineage>
</organism>
<dbReference type="EMBL" id="JAPWDV010000001">
    <property type="protein sequence ID" value="KAJ6225783.1"/>
    <property type="molecule type" value="Genomic_DNA"/>
</dbReference>
<dbReference type="AlphaFoldDB" id="A0A9Q0MGV5"/>
<name>A0A9Q0MGV5_BLOTA</name>
<reference evidence="3" key="1">
    <citation type="submission" date="2022-12" db="EMBL/GenBank/DDBJ databases">
        <title>Genome assemblies of Blomia tropicalis.</title>
        <authorList>
            <person name="Cui Y."/>
        </authorList>
    </citation>
    <scope>NUCLEOTIDE SEQUENCE</scope>
    <source>
        <tissue evidence="3">Adult mites</tissue>
    </source>
</reference>
<evidence type="ECO:0000313" key="4">
    <source>
        <dbReference type="Proteomes" id="UP001142055"/>
    </source>
</evidence>
<gene>
    <name evidence="3" type="ORF">RDWZM_004328</name>
</gene>
<comment type="caution">
    <text evidence="3">The sequence shown here is derived from an EMBL/GenBank/DDBJ whole genome shotgun (WGS) entry which is preliminary data.</text>
</comment>
<feature type="region of interest" description="Disordered" evidence="2">
    <location>
        <begin position="172"/>
        <end position="194"/>
    </location>
</feature>
<keyword evidence="1" id="KW-0175">Coiled coil</keyword>
<protein>
    <submittedName>
        <fullName evidence="3">Uncharacterized protein</fullName>
    </submittedName>
</protein>
<proteinExistence type="predicted"/>
<sequence length="586" mass="66598">MVHYYASLYPANGSNGNGAATFLNETEDSTKKHHHFSHHQSLDPKVAIQTEVDALDQIYRTLCTPGTRTIVLLADKNDIVNDFMQNNPSDIASQLINDLLMEDGGGTNFVQSGTNHDDADGETSDLETDYVNTRAKTAKDRHQEFCASSGINSSMSEDCLSSSIDCTVSIDKKQTTSNQKSHSRSETKPISNNRGSRICKLMNFGQSSTTIMNQNRILSTKLYETGKCRPCTTIPIQSHRQRKTTKRYHQEFDHFLEQALKRQQEFYHLFCRNHLQNSKIIQDQEEPEQVDYDIISQNLSDHLGLEQQIIGCVTFYKSYRKVDKSAPYDVIRVKIPSMELCLKQFFMKNDFTDDLILNASFDQLDSVCSEGEDEGEMENDYEHNNMETNLGDQVDCEGQSMSHSISFDTSQPYSHLRMRRMGKRPIGTTSSTTTTSSSSSMTTMTSMCYLPPFSVATALSHHRTMGQSANVISSTLNNVPNVLTTTSTSSTYRNYYASSQSRTLLQELDARYVDEMIDEANGVWRRDLLAAYRTQWSCVGRLRAEIIRMRDTLRECESTIDSLKRENHQLKTKLLQSNFSILFFFN</sequence>
<evidence type="ECO:0000256" key="2">
    <source>
        <dbReference type="SAM" id="MobiDB-lite"/>
    </source>
</evidence>
<dbReference type="Proteomes" id="UP001142055">
    <property type="component" value="Chromosome 1"/>
</dbReference>